<accession>A0A4Y1LU25</accession>
<sequence>MLEYIDTLKYNYILTVCSGVESISFESFTRSVISVSIIYNNITIFPCQTTRTILYGV</sequence>
<gene>
    <name evidence="1" type="ORF">EST35_0025</name>
</gene>
<proteinExistence type="predicted"/>
<organism evidence="1 2">
    <name type="scientific">Pseudomonas phage vB_PaeM_PA5oct</name>
    <dbReference type="NCBI Taxonomy" id="2163605"/>
    <lineage>
        <taxon>Viruses</taxon>
        <taxon>Duplodnaviria</taxon>
        <taxon>Heunggongvirae</taxon>
        <taxon>Uroviricota</taxon>
        <taxon>Caudoviricetes</taxon>
        <taxon>Arenbergviridae</taxon>
        <taxon>Wroclawvirus</taxon>
        <taxon>Wroclawvirus PA5oct</taxon>
    </lineage>
</organism>
<protein>
    <submittedName>
        <fullName evidence="1">Uncharacterized protein</fullName>
    </submittedName>
</protein>
<evidence type="ECO:0000313" key="1">
    <source>
        <dbReference type="EMBL" id="QCG75909.1"/>
    </source>
</evidence>
<name>A0A4Y1LU25_9CAUD</name>
<dbReference type="EMBL" id="MK797984">
    <property type="protein sequence ID" value="QCG75909.1"/>
    <property type="molecule type" value="Genomic_DNA"/>
</dbReference>
<keyword evidence="2" id="KW-1185">Reference proteome</keyword>
<dbReference type="Proteomes" id="UP000316733">
    <property type="component" value="Segment"/>
</dbReference>
<reference evidence="2" key="1">
    <citation type="journal article" date="2020" name="bioRxiv">
        <title>Integrative omics analysis of Pseudomonas aeruginosa virus PA5oct highlights the molecular complexity of jumbo phages.</title>
        <authorList>
            <person name="Lood C."/>
            <person name="Danis-Wlodarczyk K."/>
            <person name="Blasdel B.G."/>
            <person name="Jang H.B."/>
            <person name="Vandenheuvel D."/>
            <person name="Briers Y."/>
            <person name="Noben J.-P."/>
            <person name="van Noort V."/>
            <person name="Drulis-Kawa Z."/>
            <person name="Lavigne R."/>
        </authorList>
    </citation>
    <scope>NUCLEOTIDE SEQUENCE [LARGE SCALE GENOMIC DNA]</scope>
</reference>
<evidence type="ECO:0000313" key="2">
    <source>
        <dbReference type="Proteomes" id="UP000316733"/>
    </source>
</evidence>